<gene>
    <name evidence="1" type="ORF">I3517_27355</name>
</gene>
<name>A0A8I1D9N4_RHOER</name>
<evidence type="ECO:0000313" key="1">
    <source>
        <dbReference type="EMBL" id="MBH5146326.1"/>
    </source>
</evidence>
<dbReference type="RefSeq" id="WP_197941946.1">
    <property type="nucleotide sequence ID" value="NZ_JAECSB010000085.1"/>
</dbReference>
<evidence type="ECO:0000313" key="2">
    <source>
        <dbReference type="Proteomes" id="UP000627573"/>
    </source>
</evidence>
<dbReference type="EMBL" id="JAECSB010000085">
    <property type="protein sequence ID" value="MBH5146326.1"/>
    <property type="molecule type" value="Genomic_DNA"/>
</dbReference>
<dbReference type="AlphaFoldDB" id="A0A8I1D9N4"/>
<comment type="caution">
    <text evidence="1">The sequence shown here is derived from an EMBL/GenBank/DDBJ whole genome shotgun (WGS) entry which is preliminary data.</text>
</comment>
<dbReference type="Proteomes" id="UP000627573">
    <property type="component" value="Unassembled WGS sequence"/>
</dbReference>
<protein>
    <submittedName>
        <fullName evidence="1">Uncharacterized protein</fullName>
    </submittedName>
</protein>
<proteinExistence type="predicted"/>
<accession>A0A8I1D9N4</accession>
<sequence>MSAEKNLTSSQPTNKPAYCGVGSCDKTPGHDGIHRCRCGKPVDEPAPHCGWHQAPEVSENRTEWGVRFPSGNVEVFPDEAEARRFAICTTNLRPDLPTLVVRKVVTDWEVSS</sequence>
<organism evidence="1 2">
    <name type="scientific">Rhodococcus erythropolis</name>
    <name type="common">Arthrobacter picolinophilus</name>
    <dbReference type="NCBI Taxonomy" id="1833"/>
    <lineage>
        <taxon>Bacteria</taxon>
        <taxon>Bacillati</taxon>
        <taxon>Actinomycetota</taxon>
        <taxon>Actinomycetes</taxon>
        <taxon>Mycobacteriales</taxon>
        <taxon>Nocardiaceae</taxon>
        <taxon>Rhodococcus</taxon>
        <taxon>Rhodococcus erythropolis group</taxon>
    </lineage>
</organism>
<keyword evidence="2" id="KW-1185">Reference proteome</keyword>
<reference evidence="1 2" key="1">
    <citation type="submission" date="2020-12" db="EMBL/GenBank/DDBJ databases">
        <title>Draft genome sequence of furan degrading bacterial strain FUR100.</title>
        <authorList>
            <person name="Woiski C."/>
        </authorList>
    </citation>
    <scope>NUCLEOTIDE SEQUENCE [LARGE SCALE GENOMIC DNA]</scope>
    <source>
        <strain evidence="1 2">FUR100</strain>
    </source>
</reference>